<evidence type="ECO:0000313" key="2">
    <source>
        <dbReference type="EMBL" id="KAJ1156053.1"/>
    </source>
</evidence>
<sequence length="166" mass="17079">MACSPPRRVIGAKKVSLMGKGKARPFGRRVGAWAGEGTGSGWDSSLPRQVPIEQLEPEFFLAAGACPDELWQRKLSTASAPLAGGRRPLGFSAAGCSSGCPAREEGGERCGGSRHGVLTSAPRYRSEEGESDGKREGTAVRQAGGRVGGGGDREWLGLLAAAAGAD</sequence>
<accession>A0AAV7RVR6</accession>
<gene>
    <name evidence="2" type="ORF">NDU88_008778</name>
</gene>
<feature type="region of interest" description="Disordered" evidence="1">
    <location>
        <begin position="97"/>
        <end position="152"/>
    </location>
</feature>
<reference evidence="2" key="1">
    <citation type="journal article" date="2022" name="bioRxiv">
        <title>Sequencing and chromosome-scale assembly of the giantPleurodeles waltlgenome.</title>
        <authorList>
            <person name="Brown T."/>
            <person name="Elewa A."/>
            <person name="Iarovenko S."/>
            <person name="Subramanian E."/>
            <person name="Araus A.J."/>
            <person name="Petzold A."/>
            <person name="Susuki M."/>
            <person name="Suzuki K.-i.T."/>
            <person name="Hayashi T."/>
            <person name="Toyoda A."/>
            <person name="Oliveira C."/>
            <person name="Osipova E."/>
            <person name="Leigh N.D."/>
            <person name="Simon A."/>
            <person name="Yun M.H."/>
        </authorList>
    </citation>
    <scope>NUCLEOTIDE SEQUENCE</scope>
    <source>
        <strain evidence="2">20211129_DDA</strain>
        <tissue evidence="2">Liver</tissue>
    </source>
</reference>
<evidence type="ECO:0000256" key="1">
    <source>
        <dbReference type="SAM" id="MobiDB-lite"/>
    </source>
</evidence>
<feature type="compositionally biased region" description="Basic and acidic residues" evidence="1">
    <location>
        <begin position="124"/>
        <end position="138"/>
    </location>
</feature>
<keyword evidence="3" id="KW-1185">Reference proteome</keyword>
<dbReference type="Proteomes" id="UP001066276">
    <property type="component" value="Chromosome 5"/>
</dbReference>
<name>A0AAV7RVR6_PLEWA</name>
<proteinExistence type="predicted"/>
<comment type="caution">
    <text evidence="2">The sequence shown here is derived from an EMBL/GenBank/DDBJ whole genome shotgun (WGS) entry which is preliminary data.</text>
</comment>
<dbReference type="AlphaFoldDB" id="A0AAV7RVR6"/>
<protein>
    <submittedName>
        <fullName evidence="2">Uncharacterized protein</fullName>
    </submittedName>
</protein>
<evidence type="ECO:0000313" key="3">
    <source>
        <dbReference type="Proteomes" id="UP001066276"/>
    </source>
</evidence>
<organism evidence="2 3">
    <name type="scientific">Pleurodeles waltl</name>
    <name type="common">Iberian ribbed newt</name>
    <dbReference type="NCBI Taxonomy" id="8319"/>
    <lineage>
        <taxon>Eukaryota</taxon>
        <taxon>Metazoa</taxon>
        <taxon>Chordata</taxon>
        <taxon>Craniata</taxon>
        <taxon>Vertebrata</taxon>
        <taxon>Euteleostomi</taxon>
        <taxon>Amphibia</taxon>
        <taxon>Batrachia</taxon>
        <taxon>Caudata</taxon>
        <taxon>Salamandroidea</taxon>
        <taxon>Salamandridae</taxon>
        <taxon>Pleurodelinae</taxon>
        <taxon>Pleurodeles</taxon>
    </lineage>
</organism>
<dbReference type="EMBL" id="JANPWB010000009">
    <property type="protein sequence ID" value="KAJ1156053.1"/>
    <property type="molecule type" value="Genomic_DNA"/>
</dbReference>